<evidence type="ECO:0000313" key="3">
    <source>
        <dbReference type="EMBL" id="KAH8994059.1"/>
    </source>
</evidence>
<accession>A0AAD4LP25</accession>
<feature type="compositionally biased region" description="Low complexity" evidence="1">
    <location>
        <begin position="852"/>
        <end position="881"/>
    </location>
</feature>
<feature type="compositionally biased region" description="Polar residues" evidence="1">
    <location>
        <begin position="342"/>
        <end position="360"/>
    </location>
</feature>
<feature type="compositionally biased region" description="Basic residues" evidence="1">
    <location>
        <begin position="550"/>
        <end position="560"/>
    </location>
</feature>
<evidence type="ECO:0000256" key="2">
    <source>
        <dbReference type="SAM" id="Phobius"/>
    </source>
</evidence>
<feature type="region of interest" description="Disordered" evidence="1">
    <location>
        <begin position="956"/>
        <end position="1104"/>
    </location>
</feature>
<feature type="compositionally biased region" description="Low complexity" evidence="1">
    <location>
        <begin position="432"/>
        <end position="454"/>
    </location>
</feature>
<feature type="compositionally biased region" description="Polar residues" evidence="1">
    <location>
        <begin position="663"/>
        <end position="672"/>
    </location>
</feature>
<feature type="compositionally biased region" description="Pro residues" evidence="1">
    <location>
        <begin position="825"/>
        <end position="838"/>
    </location>
</feature>
<comment type="caution">
    <text evidence="3">The sequence shown here is derived from an EMBL/GenBank/DDBJ whole genome shotgun (WGS) entry which is preliminary data.</text>
</comment>
<feature type="compositionally biased region" description="Basic and acidic residues" evidence="1">
    <location>
        <begin position="138"/>
        <end position="154"/>
    </location>
</feature>
<feature type="compositionally biased region" description="Basic and acidic residues" evidence="1">
    <location>
        <begin position="526"/>
        <end position="544"/>
    </location>
</feature>
<keyword evidence="2" id="KW-1133">Transmembrane helix</keyword>
<feature type="compositionally biased region" description="Polar residues" evidence="1">
    <location>
        <begin position="309"/>
        <end position="319"/>
    </location>
</feature>
<feature type="region of interest" description="Disordered" evidence="1">
    <location>
        <begin position="922"/>
        <end position="944"/>
    </location>
</feature>
<evidence type="ECO:0000256" key="1">
    <source>
        <dbReference type="SAM" id="MobiDB-lite"/>
    </source>
</evidence>
<feature type="compositionally biased region" description="Polar residues" evidence="1">
    <location>
        <begin position="998"/>
        <end position="1029"/>
    </location>
</feature>
<name>A0AAD4LP25_9AGAM</name>
<protein>
    <submittedName>
        <fullName evidence="3">Uncharacterized protein</fullName>
    </submittedName>
</protein>
<sequence>MDTSPSLLQVPRLRITRHSQLSLSPLDDDSSRTPTAGPSRLRALHGDNEDTDSTPRLLVSSSLPSIYAAVEDTPAARLRALLAQVPNTSSASRTQLLHEPPPPLPSDRDSDFDPPPKWANSSTASSARENLRSLFTHALRDPGDTPRKDARRNSIDSSEVEDSPRIDRVIQERSRNKGKRTSFSDEELETSSSSFCRCCSHSFRPQTAPHSPERNTPIPASHAANMEVLRSRILGAHASQSDASMSVASDSSTDNAALIREMHGRTVPAPGISSTSLQTVHLSTQFQSQSNLLDQDSEMQRAMGVGDSFGSTSTNQAPSFPQIAEPSLPARSRSSLVRAGSLTETKLTTNVLRQSEGTQAQRDRYDSVERPSKLANGVVGPPVAASNAGSVVGTVPSVPSTPPRERRDSYHHHRTSHSLTGSPLPQEFPHQRSSPAQSGGSRSSSRTGSASSLADFRDRMKDTEKERQHERERAWNMPLSARSRTTSNTGTTGHPARSGLEQPRFTPDRGLRSREHSRPSSPSESVRSRTTEEAEENSEREHKWVSPHSIRNHQQQHRRPASPLPGPILSRVRTQSTQSKPNSSEIHTATQAQSRHVRRNPSHSSLTSEGSSRPSSPAEPNGTPPALVPRINWQFPRNRSRLPDFEPNITSPEHSPPPMHQSPVRNAGSTKLSHIPVRSPGRVPKIKLKQNGDAKEFTKGHKRATTEFAEANGAIPPRVRIQPLPGPELESASKLENLGVKSPQESDESSTQDVLTPIARPIEVLPPDSEKLQSPPPAEILLPQAERQSNPSSDASSLPTSPRLALSTPPHPPSVSTSRIGFRAPSPPEGLPELPGPPSEDDTGDNSFATRNNSGLLNLNLTTARTPRAPGAWAATPAPARSQTPQPILSSIGHSRTRSNSLPQPSFTEIRSSMATPASALTHAGTLPGRTPAPPGGWFSTPGSLRRRSLMKVRFETTPSGSAVSDADADATAKDDKGVGASLPEASWDITPPLGPTHGTSESISEPSFNNVESSSPVLALSTSASGDGQNEDGPVVNSPADPIDGAAAGSPSRRKLRRTPSVRLVDEYGRAKEDFPSTPSRKDVRDHSASMRMPGGGPLKTPRNASVRILDAMGHELEEPSEQNDSEDTVTEARYTRQEALDRMKKAVADLREGLNSVDISGNGSLDDPRLGELYDLSKAARDMRSKLASSLEQAQSAQIRHKYGSLKESMRKSRFLPNFLPESRAIPWNHWLFWGLFSLQFVVFLVMYRLSKIYARHQFLTTYFDPFYADLHLHPTKPEFIYDTNLFSFLRRASMEPSLLERLGVDGPMYQLKRNIVDLVVQVQRYIWDSWGASINDQVTAWPPT</sequence>
<feature type="compositionally biased region" description="Polar residues" evidence="1">
    <location>
        <begin position="572"/>
        <end position="594"/>
    </location>
</feature>
<feature type="compositionally biased region" description="Basic and acidic residues" evidence="1">
    <location>
        <begin position="361"/>
        <end position="372"/>
    </location>
</feature>
<feature type="transmembrane region" description="Helical" evidence="2">
    <location>
        <begin position="1233"/>
        <end position="1252"/>
    </location>
</feature>
<feature type="region of interest" description="Disordered" evidence="1">
    <location>
        <begin position="18"/>
        <end position="57"/>
    </location>
</feature>
<proteinExistence type="predicted"/>
<dbReference type="Proteomes" id="UP001201163">
    <property type="component" value="Unassembled WGS sequence"/>
</dbReference>
<feature type="compositionally biased region" description="Polar residues" evidence="1">
    <location>
        <begin position="119"/>
        <end position="128"/>
    </location>
</feature>
<keyword evidence="2" id="KW-0472">Membrane</keyword>
<feature type="compositionally biased region" description="Polar residues" evidence="1">
    <location>
        <begin position="882"/>
        <end position="907"/>
    </location>
</feature>
<feature type="compositionally biased region" description="Basic and acidic residues" evidence="1">
    <location>
        <begin position="690"/>
        <end position="699"/>
    </location>
</feature>
<feature type="compositionally biased region" description="Polar residues" evidence="1">
    <location>
        <begin position="86"/>
        <end position="95"/>
    </location>
</feature>
<reference evidence="3" key="1">
    <citation type="submission" date="2022-01" db="EMBL/GenBank/DDBJ databases">
        <title>Comparative genomics reveals a dynamic genome evolution in the ectomycorrhizal milk-cap (Lactarius) mushrooms.</title>
        <authorList>
            <consortium name="DOE Joint Genome Institute"/>
            <person name="Lebreton A."/>
            <person name="Tang N."/>
            <person name="Kuo A."/>
            <person name="LaButti K."/>
            <person name="Drula E."/>
            <person name="Barry K."/>
            <person name="Clum A."/>
            <person name="Lipzen A."/>
            <person name="Mousain D."/>
            <person name="Ng V."/>
            <person name="Wang R."/>
            <person name="Wang X."/>
            <person name="Dai Y."/>
            <person name="Henrissat B."/>
            <person name="Grigoriev I.V."/>
            <person name="Guerin-Laguette A."/>
            <person name="Yu F."/>
            <person name="Martin F.M."/>
        </authorList>
    </citation>
    <scope>NUCLEOTIDE SEQUENCE</scope>
    <source>
        <strain evidence="3">QP</strain>
    </source>
</reference>
<dbReference type="EMBL" id="JAKELL010000016">
    <property type="protein sequence ID" value="KAH8994059.1"/>
    <property type="molecule type" value="Genomic_DNA"/>
</dbReference>
<feature type="region of interest" description="Disordered" evidence="1">
    <location>
        <begin position="86"/>
        <end position="187"/>
    </location>
</feature>
<feature type="compositionally biased region" description="Basic and acidic residues" evidence="1">
    <location>
        <begin position="455"/>
        <end position="474"/>
    </location>
</feature>
<keyword evidence="2" id="KW-0812">Transmembrane</keyword>
<feature type="compositionally biased region" description="Low complexity" evidence="1">
    <location>
        <begin position="389"/>
        <end position="398"/>
    </location>
</feature>
<gene>
    <name evidence="3" type="ORF">EDB92DRAFT_2086043</name>
</gene>
<feature type="compositionally biased region" description="Polar residues" evidence="1">
    <location>
        <begin position="786"/>
        <end position="800"/>
    </location>
</feature>
<feature type="compositionally biased region" description="Basic and acidic residues" evidence="1">
    <location>
        <begin position="506"/>
        <end position="518"/>
    </location>
</feature>
<feature type="compositionally biased region" description="Basic and acidic residues" evidence="1">
    <location>
        <begin position="162"/>
        <end position="175"/>
    </location>
</feature>
<feature type="compositionally biased region" description="Low complexity" evidence="1">
    <location>
        <begin position="482"/>
        <end position="493"/>
    </location>
</feature>
<keyword evidence="4" id="KW-1185">Reference proteome</keyword>
<feature type="compositionally biased region" description="Basic and acidic residues" evidence="1">
    <location>
        <begin position="1065"/>
        <end position="1090"/>
    </location>
</feature>
<organism evidence="3 4">
    <name type="scientific">Lactarius akahatsu</name>
    <dbReference type="NCBI Taxonomy" id="416441"/>
    <lineage>
        <taxon>Eukaryota</taxon>
        <taxon>Fungi</taxon>
        <taxon>Dikarya</taxon>
        <taxon>Basidiomycota</taxon>
        <taxon>Agaricomycotina</taxon>
        <taxon>Agaricomycetes</taxon>
        <taxon>Russulales</taxon>
        <taxon>Russulaceae</taxon>
        <taxon>Lactarius</taxon>
    </lineage>
</organism>
<feature type="compositionally biased region" description="Polar residues" evidence="1">
    <location>
        <begin position="602"/>
        <end position="615"/>
    </location>
</feature>
<evidence type="ECO:0000313" key="4">
    <source>
        <dbReference type="Proteomes" id="UP001201163"/>
    </source>
</evidence>
<feature type="region of interest" description="Disordered" evidence="1">
    <location>
        <begin position="307"/>
        <end position="907"/>
    </location>
</feature>